<feature type="region of interest" description="Disordered" evidence="1">
    <location>
        <begin position="1"/>
        <end position="25"/>
    </location>
</feature>
<gene>
    <name evidence="2" type="ORF">INT47_009672</name>
</gene>
<keyword evidence="3" id="KW-1185">Reference proteome</keyword>
<organism evidence="2 3">
    <name type="scientific">Mucor saturninus</name>
    <dbReference type="NCBI Taxonomy" id="64648"/>
    <lineage>
        <taxon>Eukaryota</taxon>
        <taxon>Fungi</taxon>
        <taxon>Fungi incertae sedis</taxon>
        <taxon>Mucoromycota</taxon>
        <taxon>Mucoromycotina</taxon>
        <taxon>Mucoromycetes</taxon>
        <taxon>Mucorales</taxon>
        <taxon>Mucorineae</taxon>
        <taxon>Mucoraceae</taxon>
        <taxon>Mucor</taxon>
    </lineage>
</organism>
<name>A0A8H7QL18_9FUNG</name>
<feature type="compositionally biased region" description="Pro residues" evidence="1">
    <location>
        <begin position="11"/>
        <end position="24"/>
    </location>
</feature>
<evidence type="ECO:0000313" key="2">
    <source>
        <dbReference type="EMBL" id="KAG2194262.1"/>
    </source>
</evidence>
<reference evidence="2" key="1">
    <citation type="submission" date="2020-12" db="EMBL/GenBank/DDBJ databases">
        <title>Metabolic potential, ecology and presence of endohyphal bacteria is reflected in genomic diversity of Mucoromycotina.</title>
        <authorList>
            <person name="Muszewska A."/>
            <person name="Okrasinska A."/>
            <person name="Steczkiewicz K."/>
            <person name="Drgas O."/>
            <person name="Orlowska M."/>
            <person name="Perlinska-Lenart U."/>
            <person name="Aleksandrzak-Piekarczyk T."/>
            <person name="Szatraj K."/>
            <person name="Zielenkiewicz U."/>
            <person name="Pilsyk S."/>
            <person name="Malc E."/>
            <person name="Mieczkowski P."/>
            <person name="Kruszewska J.S."/>
            <person name="Biernat P."/>
            <person name="Pawlowska J."/>
        </authorList>
    </citation>
    <scope>NUCLEOTIDE SEQUENCE</scope>
    <source>
        <strain evidence="2">WA0000017839</strain>
    </source>
</reference>
<dbReference type="AlphaFoldDB" id="A0A8H7QL18"/>
<evidence type="ECO:0000256" key="1">
    <source>
        <dbReference type="SAM" id="MobiDB-lite"/>
    </source>
</evidence>
<protein>
    <submittedName>
        <fullName evidence="2">Uncharacterized protein</fullName>
    </submittedName>
</protein>
<proteinExistence type="predicted"/>
<dbReference type="EMBL" id="JAEPRD010000201">
    <property type="protein sequence ID" value="KAG2194262.1"/>
    <property type="molecule type" value="Genomic_DNA"/>
</dbReference>
<feature type="region of interest" description="Disordered" evidence="1">
    <location>
        <begin position="179"/>
        <end position="209"/>
    </location>
</feature>
<accession>A0A8H7QL18</accession>
<comment type="caution">
    <text evidence="2">The sequence shown here is derived from an EMBL/GenBank/DDBJ whole genome shotgun (WGS) entry which is preliminary data.</text>
</comment>
<dbReference type="Proteomes" id="UP000603453">
    <property type="component" value="Unassembled WGS sequence"/>
</dbReference>
<sequence length="324" mass="35847">MVNQRRTIAPRPTPAGPAPAPAPAPDMEQIMAKLSEMEGKMTNVEVQVGSVKAQLNVVVAGNASAIRAIGALGSAHNTALVNSPAIPVAPVALLPVVPTKQTNNDVYTAIRKFMWKPKFSSRIAAEMLANNNKPKWNTNVPFNQSPNKELVVRILNYLEPKFESKGMRRSDLYKNLHTNFRSQSSRDKKSSSEKAAVNTRSRRANRAGESLSRRLNAYLDNEDTINEMMGKDCANMIIKEAMSEGESDIETSESGTKRVIRTVRPGWRSDEFNRLITIVDSHVLDGMGLHSHQFLPRVFKSVSNSAAPNDVVSRLPQWAFRNDV</sequence>
<evidence type="ECO:0000313" key="3">
    <source>
        <dbReference type="Proteomes" id="UP000603453"/>
    </source>
</evidence>
<dbReference type="OrthoDB" id="2287577at2759"/>